<evidence type="ECO:0000259" key="3">
    <source>
        <dbReference type="PROSITE" id="PS50200"/>
    </source>
</evidence>
<gene>
    <name evidence="4" type="ORF">KC01_LOCUS24025</name>
</gene>
<proteinExistence type="predicted"/>
<evidence type="ECO:0000256" key="2">
    <source>
        <dbReference type="SAM" id="MobiDB-lite"/>
    </source>
</evidence>
<dbReference type="InterPro" id="IPR000159">
    <property type="entry name" value="RA_dom"/>
</dbReference>
<accession>A0AAV2L2H2</accession>
<dbReference type="Proteomes" id="UP001497482">
    <property type="component" value="Chromosome 20"/>
</dbReference>
<dbReference type="Pfam" id="PF21712">
    <property type="entry name" value="RASSF8-10_RA"/>
    <property type="match status" value="1"/>
</dbReference>
<dbReference type="EMBL" id="OZ035842">
    <property type="protein sequence ID" value="CAL1595178.1"/>
    <property type="molecule type" value="Genomic_DNA"/>
</dbReference>
<feature type="region of interest" description="Disordered" evidence="2">
    <location>
        <begin position="272"/>
        <end position="301"/>
    </location>
</feature>
<dbReference type="SUPFAM" id="SSF54236">
    <property type="entry name" value="Ubiquitin-like"/>
    <property type="match status" value="1"/>
</dbReference>
<feature type="region of interest" description="Disordered" evidence="2">
    <location>
        <begin position="375"/>
        <end position="443"/>
    </location>
</feature>
<dbReference type="PANTHER" id="PTHR15286">
    <property type="entry name" value="RAS-ASSOCIATING DOMAIN CONTAINING PROTEIN"/>
    <property type="match status" value="1"/>
</dbReference>
<keyword evidence="5" id="KW-1185">Reference proteome</keyword>
<dbReference type="PROSITE" id="PS50200">
    <property type="entry name" value="RA"/>
    <property type="match status" value="1"/>
</dbReference>
<dbReference type="GO" id="GO:0007165">
    <property type="term" value="P:signal transduction"/>
    <property type="evidence" value="ECO:0007669"/>
    <property type="project" value="InterPro"/>
</dbReference>
<evidence type="ECO:0000256" key="1">
    <source>
        <dbReference type="SAM" id="Coils"/>
    </source>
</evidence>
<feature type="region of interest" description="Disordered" evidence="2">
    <location>
        <begin position="94"/>
        <end position="123"/>
    </location>
</feature>
<reference evidence="4 5" key="1">
    <citation type="submission" date="2024-04" db="EMBL/GenBank/DDBJ databases">
        <authorList>
            <person name="Waldvogel A.-M."/>
            <person name="Schoenle A."/>
        </authorList>
    </citation>
    <scope>NUCLEOTIDE SEQUENCE [LARGE SCALE GENOMIC DNA]</scope>
</reference>
<organism evidence="4 5">
    <name type="scientific">Knipowitschia caucasica</name>
    <name type="common">Caucasian dwarf goby</name>
    <name type="synonym">Pomatoschistus caucasicus</name>
    <dbReference type="NCBI Taxonomy" id="637954"/>
    <lineage>
        <taxon>Eukaryota</taxon>
        <taxon>Metazoa</taxon>
        <taxon>Chordata</taxon>
        <taxon>Craniata</taxon>
        <taxon>Vertebrata</taxon>
        <taxon>Euteleostomi</taxon>
        <taxon>Actinopterygii</taxon>
        <taxon>Neopterygii</taxon>
        <taxon>Teleostei</taxon>
        <taxon>Neoteleostei</taxon>
        <taxon>Acanthomorphata</taxon>
        <taxon>Gobiaria</taxon>
        <taxon>Gobiiformes</taxon>
        <taxon>Gobioidei</taxon>
        <taxon>Gobiidae</taxon>
        <taxon>Gobiinae</taxon>
        <taxon>Knipowitschia</taxon>
    </lineage>
</organism>
<sequence>MEEEGKISVWVCREEKLVSGLTRRTTCADVVGVLLEEQGARLSGAQQSYCIVEKWRGFERILPNKTRLVRLWAAWGDEQENVRFVLVRNDASLPSGPRSAEAKVVPSRDSPAGPRGHGWTTVSQDKQRRVVRKAFRKLDKINRKKEQVAHKDQASVERMETLVHLVVSQDHTIRQQHQRMYELDRDIERYEAKVHLERVERHGLNYVQDTYLQDAADGACAEERRSVQEALAQFEEYAQRCEELVRVQDELAEREELVDRITAEIQEELNQRWMERRRDEATPGDGSAEQEARAGDPEEPDLLVEEVSENELVLEQERIRTQLDTSLYIGLRLKTDLDSTRSQLDSSLAQWKHREQDLLNLLDLLAREDQEDCVAEPSDTGVETGGPEETLSSGTELDHNGTWVEQARGLSKSCTNDEDSDTGLSSMHSQDSDRCTPVCESLV</sequence>
<feature type="compositionally biased region" description="Basic and acidic residues" evidence="2">
    <location>
        <begin position="272"/>
        <end position="281"/>
    </location>
</feature>
<dbReference type="PANTHER" id="PTHR15286:SF13">
    <property type="entry name" value="RAS ASSOCIATION DOMAIN-CONTAINING PROTEIN 10"/>
    <property type="match status" value="1"/>
</dbReference>
<protein>
    <recommendedName>
        <fullName evidence="3">Ras-associating domain-containing protein</fullName>
    </recommendedName>
</protein>
<feature type="coiled-coil region" evidence="1">
    <location>
        <begin position="220"/>
        <end position="271"/>
    </location>
</feature>
<dbReference type="SMART" id="SM00314">
    <property type="entry name" value="RA"/>
    <property type="match status" value="1"/>
</dbReference>
<dbReference type="InterPro" id="IPR029071">
    <property type="entry name" value="Ubiquitin-like_domsf"/>
</dbReference>
<dbReference type="Gene3D" id="3.10.20.90">
    <property type="entry name" value="Phosphatidylinositol 3-kinase Catalytic Subunit, Chain A, domain 1"/>
    <property type="match status" value="1"/>
</dbReference>
<feature type="domain" description="Ras-associating" evidence="3">
    <location>
        <begin position="3"/>
        <end position="91"/>
    </location>
</feature>
<keyword evidence="1" id="KW-0175">Coiled coil</keyword>
<dbReference type="AlphaFoldDB" id="A0AAV2L2H2"/>
<dbReference type="InterPro" id="IPR048945">
    <property type="entry name" value="RASSF8/10_RA"/>
</dbReference>
<dbReference type="InterPro" id="IPR033593">
    <property type="entry name" value="N-RASSF"/>
</dbReference>
<name>A0AAV2L2H2_KNICA</name>
<evidence type="ECO:0000313" key="5">
    <source>
        <dbReference type="Proteomes" id="UP001497482"/>
    </source>
</evidence>
<evidence type="ECO:0000313" key="4">
    <source>
        <dbReference type="EMBL" id="CAL1595178.1"/>
    </source>
</evidence>